<name>A0A371HEA0_MUCPR</name>
<sequence length="206" mass="23602">MVVDKRGGNRLYVQIVAKDSKSMQDNKFLGWSCEGATLRVHTSTSKASIGTIIESSSTQLRLSETELVQLYCVHLRLAETVLDPSLPRPYETNLCQERVDILHSKLEQMENNDRTLKELATPDVVYQHWCIQYPQLEPAQTYELKPGFIHLLPEFHGLASEDPHKHLKEFHVVCSTMRPQGIPEDYIKMKAFLFSLDGAANDWLYL</sequence>
<organism evidence="1 2">
    <name type="scientific">Mucuna pruriens</name>
    <name type="common">Velvet bean</name>
    <name type="synonym">Dolichos pruriens</name>
    <dbReference type="NCBI Taxonomy" id="157652"/>
    <lineage>
        <taxon>Eukaryota</taxon>
        <taxon>Viridiplantae</taxon>
        <taxon>Streptophyta</taxon>
        <taxon>Embryophyta</taxon>
        <taxon>Tracheophyta</taxon>
        <taxon>Spermatophyta</taxon>
        <taxon>Magnoliopsida</taxon>
        <taxon>eudicotyledons</taxon>
        <taxon>Gunneridae</taxon>
        <taxon>Pentapetalae</taxon>
        <taxon>rosids</taxon>
        <taxon>fabids</taxon>
        <taxon>Fabales</taxon>
        <taxon>Fabaceae</taxon>
        <taxon>Papilionoideae</taxon>
        <taxon>50 kb inversion clade</taxon>
        <taxon>NPAAA clade</taxon>
        <taxon>indigoferoid/millettioid clade</taxon>
        <taxon>Phaseoleae</taxon>
        <taxon>Mucuna</taxon>
    </lineage>
</organism>
<evidence type="ECO:0008006" key="3">
    <source>
        <dbReference type="Google" id="ProtNLM"/>
    </source>
</evidence>
<comment type="caution">
    <text evidence="1">The sequence shown here is derived from an EMBL/GenBank/DDBJ whole genome shotgun (WGS) entry which is preliminary data.</text>
</comment>
<reference evidence="1" key="1">
    <citation type="submission" date="2018-05" db="EMBL/GenBank/DDBJ databases">
        <title>Draft genome of Mucuna pruriens seed.</title>
        <authorList>
            <person name="Nnadi N.E."/>
            <person name="Vos R."/>
            <person name="Hasami M.H."/>
            <person name="Devisetty U.K."/>
            <person name="Aguiy J.C."/>
        </authorList>
    </citation>
    <scope>NUCLEOTIDE SEQUENCE [LARGE SCALE GENOMIC DNA]</scope>
    <source>
        <strain evidence="1">JCA_2017</strain>
    </source>
</reference>
<proteinExistence type="predicted"/>
<dbReference type="AlphaFoldDB" id="A0A371HEA0"/>
<dbReference type="EMBL" id="QJKJ01002839">
    <property type="protein sequence ID" value="RDY01098.1"/>
    <property type="molecule type" value="Genomic_DNA"/>
</dbReference>
<dbReference type="OrthoDB" id="1422241at2759"/>
<feature type="non-terminal residue" evidence="1">
    <location>
        <position position="1"/>
    </location>
</feature>
<evidence type="ECO:0000313" key="2">
    <source>
        <dbReference type="Proteomes" id="UP000257109"/>
    </source>
</evidence>
<accession>A0A371HEA0</accession>
<protein>
    <recommendedName>
        <fullName evidence="3">Retrotransposon gag domain-containing protein</fullName>
    </recommendedName>
</protein>
<dbReference type="Proteomes" id="UP000257109">
    <property type="component" value="Unassembled WGS sequence"/>
</dbReference>
<evidence type="ECO:0000313" key="1">
    <source>
        <dbReference type="EMBL" id="RDY01098.1"/>
    </source>
</evidence>
<gene>
    <name evidence="1" type="ORF">CR513_15620</name>
</gene>
<keyword evidence="2" id="KW-1185">Reference proteome</keyword>